<keyword evidence="19" id="KW-1185">Reference proteome</keyword>
<evidence type="ECO:0000256" key="7">
    <source>
        <dbReference type="ARBA" id="ARBA00022723"/>
    </source>
</evidence>
<evidence type="ECO:0000256" key="13">
    <source>
        <dbReference type="ARBA" id="ARBA00067672"/>
    </source>
</evidence>
<comment type="caution">
    <text evidence="18">The sequence shown here is derived from an EMBL/GenBank/DDBJ whole genome shotgun (WGS) entry which is preliminary data.</text>
</comment>
<organism evidence="18 19">
    <name type="scientific">Echria macrotheca</name>
    <dbReference type="NCBI Taxonomy" id="438768"/>
    <lineage>
        <taxon>Eukaryota</taxon>
        <taxon>Fungi</taxon>
        <taxon>Dikarya</taxon>
        <taxon>Ascomycota</taxon>
        <taxon>Pezizomycotina</taxon>
        <taxon>Sordariomycetes</taxon>
        <taxon>Sordariomycetidae</taxon>
        <taxon>Sordariales</taxon>
        <taxon>Schizotheciaceae</taxon>
        <taxon>Echria</taxon>
    </lineage>
</organism>
<dbReference type="PANTHER" id="PTHR24305:SF77">
    <property type="entry name" value="CYTOCHROME P450 MONOOXYGENASE"/>
    <property type="match status" value="1"/>
</dbReference>
<evidence type="ECO:0000256" key="14">
    <source>
        <dbReference type="ARBA" id="ARBA00068222"/>
    </source>
</evidence>
<sequence>MSSNIPTSILGVIALLIAYQIIVSVRSWYRLRAFPGPWSASWCRIWAFRMHTNGKMGYTMRSAAEKYGRTFRIGPEDLLTADIEAIRRLGSARLSYRRSNFYSSARLDPYNDSMINIMDTVEHDKLKAKLAPGYSGKEVPGLEATIDSVVTELTNKIAEKYASSRNSWQTKQNESSKPLLDFGLMAQYFTLDIISQIAWGQKLGYLETESDVHGHLAMLAELLVVNNVAASIPFLASLISERWVQKLLSPSEKNPRGVFRILPLSRAVVAKRFAPDAESQQDMLGSFIRHGLSQAQCNAEAMVQLIAGSDTTATAIRATLLHIITAPRVYSTLQSEIDAAISSGRICSSTKIVTYAEALSLPYLQAVIYEGIRIWPPFTATPFKHVPEGGDTIDGKFVPAGTRIAPNTMAVMRDPVVFGSDVDEFRPERWLLEDGDRVAEMKRVVELVFGYGRWMCAGKHIAFLELNKVFVELLKRFDFQIANPTKPWNSVNYALWLQWDMWVRVTARED</sequence>
<comment type="similarity">
    <text evidence="4">Belongs to the cytochrome P450 family.</text>
</comment>
<feature type="transmembrane region" description="Helical" evidence="17">
    <location>
        <begin position="6"/>
        <end position="25"/>
    </location>
</feature>
<evidence type="ECO:0000256" key="12">
    <source>
        <dbReference type="ARBA" id="ARBA00023033"/>
    </source>
</evidence>
<dbReference type="Pfam" id="PF00067">
    <property type="entry name" value="p450"/>
    <property type="match status" value="1"/>
</dbReference>
<dbReference type="GO" id="GO:0004497">
    <property type="term" value="F:monooxygenase activity"/>
    <property type="evidence" value="ECO:0007669"/>
    <property type="project" value="UniProtKB-KW"/>
</dbReference>
<proteinExistence type="inferred from homology"/>
<comment type="subcellular location">
    <subcellularLocation>
        <location evidence="2">Membrane</location>
        <topology evidence="2">Single-pass membrane protein</topology>
    </subcellularLocation>
</comment>
<dbReference type="SUPFAM" id="SSF48264">
    <property type="entry name" value="Cytochrome P450"/>
    <property type="match status" value="1"/>
</dbReference>
<dbReference type="EMBL" id="MU839828">
    <property type="protein sequence ID" value="KAK1759048.1"/>
    <property type="molecule type" value="Genomic_DNA"/>
</dbReference>
<feature type="binding site" description="axial binding residue" evidence="16">
    <location>
        <position position="456"/>
    </location>
    <ligand>
        <name>heme</name>
        <dbReference type="ChEBI" id="CHEBI:30413"/>
    </ligand>
    <ligandPart>
        <name>Fe</name>
        <dbReference type="ChEBI" id="CHEBI:18248"/>
    </ligandPart>
</feature>
<dbReference type="GO" id="GO:0005506">
    <property type="term" value="F:iron ion binding"/>
    <property type="evidence" value="ECO:0007669"/>
    <property type="project" value="InterPro"/>
</dbReference>
<evidence type="ECO:0000256" key="4">
    <source>
        <dbReference type="ARBA" id="ARBA00010617"/>
    </source>
</evidence>
<dbReference type="Proteomes" id="UP001239445">
    <property type="component" value="Unassembled WGS sequence"/>
</dbReference>
<evidence type="ECO:0000256" key="6">
    <source>
        <dbReference type="ARBA" id="ARBA00022692"/>
    </source>
</evidence>
<dbReference type="CDD" id="cd11060">
    <property type="entry name" value="CYP57A1-like"/>
    <property type="match status" value="1"/>
</dbReference>
<dbReference type="PANTHER" id="PTHR24305">
    <property type="entry name" value="CYTOCHROME P450"/>
    <property type="match status" value="1"/>
</dbReference>
<evidence type="ECO:0000256" key="3">
    <source>
        <dbReference type="ARBA" id="ARBA00004972"/>
    </source>
</evidence>
<dbReference type="PRINTS" id="PR00463">
    <property type="entry name" value="EP450I"/>
</dbReference>
<dbReference type="Gene3D" id="1.10.630.10">
    <property type="entry name" value="Cytochrome P450"/>
    <property type="match status" value="1"/>
</dbReference>
<evidence type="ECO:0000256" key="8">
    <source>
        <dbReference type="ARBA" id="ARBA00022989"/>
    </source>
</evidence>
<evidence type="ECO:0000313" key="18">
    <source>
        <dbReference type="EMBL" id="KAK1759048.1"/>
    </source>
</evidence>
<dbReference type="FunFam" id="1.10.630.10:FF:000076">
    <property type="entry name" value="Cytochrome P450 monooxygenase"/>
    <property type="match status" value="1"/>
</dbReference>
<evidence type="ECO:0000256" key="5">
    <source>
        <dbReference type="ARBA" id="ARBA00022617"/>
    </source>
</evidence>
<name>A0AAJ0BKU6_9PEZI</name>
<evidence type="ECO:0000256" key="1">
    <source>
        <dbReference type="ARBA" id="ARBA00001971"/>
    </source>
</evidence>
<evidence type="ECO:0000256" key="11">
    <source>
        <dbReference type="ARBA" id="ARBA00023026"/>
    </source>
</evidence>
<keyword evidence="5 16" id="KW-0349">Heme</keyword>
<dbReference type="GO" id="GO:0016705">
    <property type="term" value="F:oxidoreductase activity, acting on paired donors, with incorporation or reduction of molecular oxygen"/>
    <property type="evidence" value="ECO:0007669"/>
    <property type="project" value="InterPro"/>
</dbReference>
<keyword evidence="17" id="KW-0472">Membrane</keyword>
<comment type="pathway">
    <text evidence="3">Hormone biosynthesis.</text>
</comment>
<evidence type="ECO:0000256" key="17">
    <source>
        <dbReference type="SAM" id="Phobius"/>
    </source>
</evidence>
<dbReference type="InterPro" id="IPR036396">
    <property type="entry name" value="Cyt_P450_sf"/>
</dbReference>
<keyword evidence="7 16" id="KW-0479">Metal-binding</keyword>
<evidence type="ECO:0000313" key="19">
    <source>
        <dbReference type="Proteomes" id="UP001239445"/>
    </source>
</evidence>
<keyword evidence="8 17" id="KW-1133">Transmembrane helix</keyword>
<protein>
    <recommendedName>
        <fullName evidence="14">Cytochrome P450 monooxygenase ABA1</fullName>
    </recommendedName>
    <alternativeName>
        <fullName evidence="15">Abscisic acid biosynthesis protein 1</fullName>
    </alternativeName>
    <alternativeName>
        <fullName evidence="13">Cytochrome P450 monooxygenase aba1</fullName>
    </alternativeName>
</protein>
<reference evidence="18" key="1">
    <citation type="submission" date="2023-06" db="EMBL/GenBank/DDBJ databases">
        <title>Genome-scale phylogeny and comparative genomics of the fungal order Sordariales.</title>
        <authorList>
            <consortium name="Lawrence Berkeley National Laboratory"/>
            <person name="Hensen N."/>
            <person name="Bonometti L."/>
            <person name="Westerberg I."/>
            <person name="Brannstrom I.O."/>
            <person name="Guillou S."/>
            <person name="Cros-Aarteil S."/>
            <person name="Calhoun S."/>
            <person name="Haridas S."/>
            <person name="Kuo A."/>
            <person name="Mondo S."/>
            <person name="Pangilinan J."/>
            <person name="Riley R."/>
            <person name="Labutti K."/>
            <person name="Andreopoulos B."/>
            <person name="Lipzen A."/>
            <person name="Chen C."/>
            <person name="Yanf M."/>
            <person name="Daum C."/>
            <person name="Ng V."/>
            <person name="Clum A."/>
            <person name="Steindorff A."/>
            <person name="Ohm R."/>
            <person name="Martin F."/>
            <person name="Silar P."/>
            <person name="Natvig D."/>
            <person name="Lalanne C."/>
            <person name="Gautier V."/>
            <person name="Ament-Velasquez S.L."/>
            <person name="Kruys A."/>
            <person name="Hutchinson M.I."/>
            <person name="Powell A.J."/>
            <person name="Barry K."/>
            <person name="Miller A.N."/>
            <person name="Grigoriev I.V."/>
            <person name="Debuchy R."/>
            <person name="Gladieux P."/>
            <person name="Thoren M.H."/>
            <person name="Johannesson H."/>
        </authorList>
    </citation>
    <scope>NUCLEOTIDE SEQUENCE</scope>
    <source>
        <strain evidence="18">PSN4</strain>
    </source>
</reference>
<evidence type="ECO:0000256" key="10">
    <source>
        <dbReference type="ARBA" id="ARBA00023004"/>
    </source>
</evidence>
<evidence type="ECO:0000256" key="16">
    <source>
        <dbReference type="PIRSR" id="PIRSR602401-1"/>
    </source>
</evidence>
<accession>A0AAJ0BKU6</accession>
<evidence type="ECO:0000256" key="9">
    <source>
        <dbReference type="ARBA" id="ARBA00023002"/>
    </source>
</evidence>
<dbReference type="InterPro" id="IPR002401">
    <property type="entry name" value="Cyt_P450_E_grp-I"/>
</dbReference>
<dbReference type="PRINTS" id="PR00385">
    <property type="entry name" value="P450"/>
</dbReference>
<dbReference type="GO" id="GO:0016020">
    <property type="term" value="C:membrane"/>
    <property type="evidence" value="ECO:0007669"/>
    <property type="project" value="UniProtKB-SubCell"/>
</dbReference>
<dbReference type="GO" id="GO:0020037">
    <property type="term" value="F:heme binding"/>
    <property type="evidence" value="ECO:0007669"/>
    <property type="project" value="InterPro"/>
</dbReference>
<dbReference type="InterPro" id="IPR001128">
    <property type="entry name" value="Cyt_P450"/>
</dbReference>
<dbReference type="InterPro" id="IPR050121">
    <property type="entry name" value="Cytochrome_P450_monoxygenase"/>
</dbReference>
<comment type="cofactor">
    <cofactor evidence="1 16">
        <name>heme</name>
        <dbReference type="ChEBI" id="CHEBI:30413"/>
    </cofactor>
</comment>
<keyword evidence="6 17" id="KW-0812">Transmembrane</keyword>
<keyword evidence="9" id="KW-0560">Oxidoreductase</keyword>
<gene>
    <name evidence="18" type="ORF">QBC47DRAFT_97859</name>
</gene>
<keyword evidence="12" id="KW-0503">Monooxygenase</keyword>
<evidence type="ECO:0000256" key="15">
    <source>
        <dbReference type="ARBA" id="ARBA00079990"/>
    </source>
</evidence>
<evidence type="ECO:0000256" key="2">
    <source>
        <dbReference type="ARBA" id="ARBA00004167"/>
    </source>
</evidence>
<keyword evidence="11" id="KW-0843">Virulence</keyword>
<dbReference type="AlphaFoldDB" id="A0AAJ0BKU6"/>
<keyword evidence="10 16" id="KW-0408">Iron</keyword>